<accession>A0ABT7L0F5</accession>
<dbReference type="Proteomes" id="UP001235343">
    <property type="component" value="Unassembled WGS sequence"/>
</dbReference>
<dbReference type="EC" id="3.-.-.-" evidence="3"/>
<dbReference type="Gene3D" id="3.40.50.1000">
    <property type="entry name" value="HAD superfamily/HAD-like"/>
    <property type="match status" value="1"/>
</dbReference>
<dbReference type="SFLD" id="SFLDG01129">
    <property type="entry name" value="C1.5:_HAD__Beta-PGM__Phosphata"/>
    <property type="match status" value="1"/>
</dbReference>
<dbReference type="InterPro" id="IPR050155">
    <property type="entry name" value="HAD-like_hydrolase_sf"/>
</dbReference>
<dbReference type="PANTHER" id="PTHR43434">
    <property type="entry name" value="PHOSPHOGLYCOLATE PHOSPHATASE"/>
    <property type="match status" value="1"/>
</dbReference>
<protein>
    <submittedName>
        <fullName evidence="3">HAD family hydrolase</fullName>
        <ecNumber evidence="3">3.-.-.-</ecNumber>
    </submittedName>
</protein>
<dbReference type="RefSeq" id="WP_285930105.1">
    <property type="nucleotide sequence ID" value="NZ_JASTZU010000012.1"/>
</dbReference>
<keyword evidence="4" id="KW-1185">Reference proteome</keyword>
<dbReference type="GO" id="GO:0016787">
    <property type="term" value="F:hydrolase activity"/>
    <property type="evidence" value="ECO:0007669"/>
    <property type="project" value="UniProtKB-KW"/>
</dbReference>
<proteinExistence type="predicted"/>
<dbReference type="PANTHER" id="PTHR43434:SF1">
    <property type="entry name" value="PHOSPHOGLYCOLATE PHOSPHATASE"/>
    <property type="match status" value="1"/>
</dbReference>
<dbReference type="EMBL" id="JASTZU010000012">
    <property type="protein sequence ID" value="MDL4839252.1"/>
    <property type="molecule type" value="Genomic_DNA"/>
</dbReference>
<name>A0ABT7L0F5_9BACI</name>
<evidence type="ECO:0000256" key="1">
    <source>
        <dbReference type="ARBA" id="ARBA00022801"/>
    </source>
</evidence>
<comment type="caution">
    <text evidence="3">The sequence shown here is derived from an EMBL/GenBank/DDBJ whole genome shotgun (WGS) entry which is preliminary data.</text>
</comment>
<evidence type="ECO:0000256" key="2">
    <source>
        <dbReference type="ARBA" id="ARBA00022842"/>
    </source>
</evidence>
<gene>
    <name evidence="3" type="ORF">QQS35_02085</name>
</gene>
<dbReference type="Pfam" id="PF00702">
    <property type="entry name" value="Hydrolase"/>
    <property type="match status" value="1"/>
</dbReference>
<dbReference type="NCBIfam" id="TIGR01549">
    <property type="entry name" value="HAD-SF-IA-v1"/>
    <property type="match status" value="1"/>
</dbReference>
<evidence type="ECO:0000313" key="3">
    <source>
        <dbReference type="EMBL" id="MDL4839252.1"/>
    </source>
</evidence>
<dbReference type="Gene3D" id="1.10.150.520">
    <property type="match status" value="1"/>
</dbReference>
<keyword evidence="2" id="KW-0460">Magnesium</keyword>
<organism evidence="3 4">
    <name type="scientific">Aquibacillus rhizosphaerae</name>
    <dbReference type="NCBI Taxonomy" id="3051431"/>
    <lineage>
        <taxon>Bacteria</taxon>
        <taxon>Bacillati</taxon>
        <taxon>Bacillota</taxon>
        <taxon>Bacilli</taxon>
        <taxon>Bacillales</taxon>
        <taxon>Bacillaceae</taxon>
        <taxon>Aquibacillus</taxon>
    </lineage>
</organism>
<reference evidence="3 4" key="1">
    <citation type="submission" date="2023-06" db="EMBL/GenBank/DDBJ databases">
        <title>Aquibacillus rhizosphaerae LR5S19.</title>
        <authorList>
            <person name="Sun J.-Q."/>
        </authorList>
    </citation>
    <scope>NUCLEOTIDE SEQUENCE [LARGE SCALE GENOMIC DNA]</scope>
    <source>
        <strain evidence="3 4">LR5S19</strain>
    </source>
</reference>
<sequence>MRNIKAILFDKDGTLMNFHSVWTKSIKELLQELSKMMPDNDNAYKELSASIGLHGDELDGNGILAGGTVKDIAEAFALILNKHSQDVELNDLNQWISSKMLLLTKKYITEIRPVSDDLEGLLAQLNKKGIAIGIATADDYLTTEVCLEHLKIKKYFDFVFTSDKFPYKKPDPSVLIAFCNHYNLKAEEVAVIGDTQVDLNLAKNAGAGLAVGVLSGASNRSQLEPLADIILGSVADILNKDDEFIWDSEPYNKEIS</sequence>
<dbReference type="SFLD" id="SFLDS00003">
    <property type="entry name" value="Haloacid_Dehalogenase"/>
    <property type="match status" value="1"/>
</dbReference>
<evidence type="ECO:0000313" key="4">
    <source>
        <dbReference type="Proteomes" id="UP001235343"/>
    </source>
</evidence>
<dbReference type="InterPro" id="IPR023214">
    <property type="entry name" value="HAD_sf"/>
</dbReference>
<keyword evidence="1 3" id="KW-0378">Hydrolase</keyword>
<dbReference type="SUPFAM" id="SSF56784">
    <property type="entry name" value="HAD-like"/>
    <property type="match status" value="1"/>
</dbReference>
<dbReference type="InterPro" id="IPR006439">
    <property type="entry name" value="HAD-SF_hydro_IA"/>
</dbReference>
<dbReference type="InterPro" id="IPR036412">
    <property type="entry name" value="HAD-like_sf"/>
</dbReference>